<evidence type="ECO:0000256" key="4">
    <source>
        <dbReference type="ARBA" id="ARBA00022481"/>
    </source>
</evidence>
<dbReference type="STRING" id="252474.B1A74_07040"/>
<dbReference type="AlphaFoldDB" id="A0A1V2ZYI1"/>
<evidence type="ECO:0000256" key="1">
    <source>
        <dbReference type="ARBA" id="ARBA00004377"/>
    </source>
</evidence>
<dbReference type="Pfam" id="PF12019">
    <property type="entry name" value="GspH"/>
    <property type="match status" value="1"/>
</dbReference>
<dbReference type="InterPro" id="IPR022346">
    <property type="entry name" value="T2SS_GspH"/>
</dbReference>
<keyword evidence="8 11" id="KW-0472">Membrane</keyword>
<sequence>MKGTQGIGVVELLIVIVVLAILTGITASGFQGTLDRRRAEGEAQDLWSALNRARTEAIMRDTRVTLCPVNDAGQCDADASWEDGWRMFEDPLALGYPTEDAAWIDGRGAAAVDIRPNAPVDTYVSYTSRGVPRRLTGALQMGSFRICGEAVAYRLVITSVGRVRLEEIAECPLAAPG</sequence>
<evidence type="ECO:0000313" key="14">
    <source>
        <dbReference type="Proteomes" id="UP000189177"/>
    </source>
</evidence>
<proteinExistence type="inferred from homology"/>
<reference evidence="13 14" key="1">
    <citation type="submission" date="2017-02" db="EMBL/GenBank/DDBJ databases">
        <title>Genomic diversity within the haloalkaliphilic genus Thioalkalivibrio.</title>
        <authorList>
            <person name="Ahn A.-C."/>
            <person name="Meier-Kolthoff J."/>
            <person name="Overmars L."/>
            <person name="Richter M."/>
            <person name="Woyke T."/>
            <person name="Sorokin D.Y."/>
            <person name="Muyzer G."/>
        </authorList>
    </citation>
    <scope>NUCLEOTIDE SEQUENCE [LARGE SCALE GENOMIC DNA]</scope>
    <source>
        <strain evidence="13 14">HL17</strain>
    </source>
</reference>
<evidence type="ECO:0000259" key="12">
    <source>
        <dbReference type="Pfam" id="PF12019"/>
    </source>
</evidence>
<evidence type="ECO:0000256" key="9">
    <source>
        <dbReference type="ARBA" id="ARBA00025772"/>
    </source>
</evidence>
<dbReference type="EMBL" id="MUZR01000022">
    <property type="protein sequence ID" value="OOC10162.1"/>
    <property type="molecule type" value="Genomic_DNA"/>
</dbReference>
<gene>
    <name evidence="13" type="ORF">B1A74_07040</name>
</gene>
<dbReference type="GO" id="GO:0015627">
    <property type="term" value="C:type II protein secretion system complex"/>
    <property type="evidence" value="ECO:0007669"/>
    <property type="project" value="InterPro"/>
</dbReference>
<dbReference type="GO" id="GO:0005886">
    <property type="term" value="C:plasma membrane"/>
    <property type="evidence" value="ECO:0007669"/>
    <property type="project" value="UniProtKB-SubCell"/>
</dbReference>
<keyword evidence="7 11" id="KW-1133">Transmembrane helix</keyword>
<evidence type="ECO:0000256" key="8">
    <source>
        <dbReference type="ARBA" id="ARBA00023136"/>
    </source>
</evidence>
<evidence type="ECO:0000256" key="3">
    <source>
        <dbReference type="ARBA" id="ARBA00022475"/>
    </source>
</evidence>
<feature type="transmembrane region" description="Helical" evidence="11">
    <location>
        <begin position="6"/>
        <end position="30"/>
    </location>
</feature>
<organism evidence="13 14">
    <name type="scientific">Thioalkalivibrio halophilus</name>
    <dbReference type="NCBI Taxonomy" id="252474"/>
    <lineage>
        <taxon>Bacteria</taxon>
        <taxon>Pseudomonadati</taxon>
        <taxon>Pseudomonadota</taxon>
        <taxon>Gammaproteobacteria</taxon>
        <taxon>Chromatiales</taxon>
        <taxon>Ectothiorhodospiraceae</taxon>
        <taxon>Thioalkalivibrio</taxon>
    </lineage>
</organism>
<dbReference type="RefSeq" id="WP_077244193.1">
    <property type="nucleotide sequence ID" value="NZ_MUZR01000022.1"/>
</dbReference>
<dbReference type="SUPFAM" id="SSF54523">
    <property type="entry name" value="Pili subunits"/>
    <property type="match status" value="1"/>
</dbReference>
<dbReference type="Proteomes" id="UP000189177">
    <property type="component" value="Unassembled WGS sequence"/>
</dbReference>
<feature type="domain" description="General secretion pathway GspH" evidence="12">
    <location>
        <begin position="42"/>
        <end position="161"/>
    </location>
</feature>
<evidence type="ECO:0000313" key="13">
    <source>
        <dbReference type="EMBL" id="OOC10162.1"/>
    </source>
</evidence>
<evidence type="ECO:0000256" key="10">
    <source>
        <dbReference type="ARBA" id="ARBA00030775"/>
    </source>
</evidence>
<dbReference type="InterPro" id="IPR045584">
    <property type="entry name" value="Pilin-like"/>
</dbReference>
<evidence type="ECO:0000256" key="11">
    <source>
        <dbReference type="SAM" id="Phobius"/>
    </source>
</evidence>
<evidence type="ECO:0000256" key="5">
    <source>
        <dbReference type="ARBA" id="ARBA00022519"/>
    </source>
</evidence>
<evidence type="ECO:0000256" key="2">
    <source>
        <dbReference type="ARBA" id="ARBA00021549"/>
    </source>
</evidence>
<dbReference type="OrthoDB" id="2313614at2"/>
<dbReference type="Gene3D" id="3.55.40.10">
    <property type="entry name" value="minor pseudopilin epsh domain"/>
    <property type="match status" value="1"/>
</dbReference>
<evidence type="ECO:0000256" key="6">
    <source>
        <dbReference type="ARBA" id="ARBA00022692"/>
    </source>
</evidence>
<keyword evidence="3" id="KW-1003">Cell membrane</keyword>
<comment type="subcellular location">
    <subcellularLocation>
        <location evidence="1">Cell inner membrane</location>
        <topology evidence="1">Single-pass membrane protein</topology>
    </subcellularLocation>
</comment>
<keyword evidence="5" id="KW-0997">Cell inner membrane</keyword>
<comment type="similarity">
    <text evidence="9">Belongs to the GSP H family.</text>
</comment>
<keyword evidence="4" id="KW-0488">Methylation</keyword>
<comment type="caution">
    <text evidence="13">The sequence shown here is derived from an EMBL/GenBank/DDBJ whole genome shotgun (WGS) entry which is preliminary data.</text>
</comment>
<keyword evidence="14" id="KW-1185">Reference proteome</keyword>
<dbReference type="GO" id="GO:0015628">
    <property type="term" value="P:protein secretion by the type II secretion system"/>
    <property type="evidence" value="ECO:0007669"/>
    <property type="project" value="InterPro"/>
</dbReference>
<keyword evidence="6 11" id="KW-0812">Transmembrane</keyword>
<name>A0A1V2ZYI1_9GAMM</name>
<protein>
    <recommendedName>
        <fullName evidence="2">Type II secretion system protein H</fullName>
    </recommendedName>
    <alternativeName>
        <fullName evidence="10">General secretion pathway protein H</fullName>
    </alternativeName>
</protein>
<accession>A0A1V2ZYI1</accession>
<evidence type="ECO:0000256" key="7">
    <source>
        <dbReference type="ARBA" id="ARBA00022989"/>
    </source>
</evidence>